<feature type="domain" description="Nudix hydrolase" evidence="31">
    <location>
        <begin position="159"/>
        <end position="291"/>
    </location>
</feature>
<dbReference type="GeneTree" id="ENSGT00940000159631"/>
<evidence type="ECO:0000256" key="18">
    <source>
        <dbReference type="ARBA" id="ARBA00047666"/>
    </source>
</evidence>
<comment type="cofactor">
    <cofactor evidence="2">
        <name>Mg(2+)</name>
        <dbReference type="ChEBI" id="CHEBI:18420"/>
    </cofactor>
</comment>
<feature type="compositionally biased region" description="Low complexity" evidence="30">
    <location>
        <begin position="66"/>
        <end position="76"/>
    </location>
</feature>
<evidence type="ECO:0000256" key="3">
    <source>
        <dbReference type="ARBA" id="ARBA00004275"/>
    </source>
</evidence>
<comment type="catalytic activity">
    <reaction evidence="21">
        <text>a 5'-end CoA-ribonucleoside in mRNA + H2O = a 5'-end phospho-adenosine-phospho-ribonucleoside in mRNA + (R)-4'-phosphopantetheine + 2 H(+)</text>
        <dbReference type="Rhea" id="RHEA:67592"/>
        <dbReference type="Rhea" id="RHEA-COMP:15719"/>
        <dbReference type="Rhea" id="RHEA-COMP:17276"/>
        <dbReference type="ChEBI" id="CHEBI:15377"/>
        <dbReference type="ChEBI" id="CHEBI:15378"/>
        <dbReference type="ChEBI" id="CHEBI:61723"/>
        <dbReference type="ChEBI" id="CHEBI:144051"/>
        <dbReference type="ChEBI" id="CHEBI:172371"/>
    </reaction>
    <physiologicalReaction direction="left-to-right" evidence="21">
        <dbReference type="Rhea" id="RHEA:67593"/>
    </physiologicalReaction>
</comment>
<dbReference type="InterPro" id="IPR015797">
    <property type="entry name" value="NUDIX_hydrolase-like_dom_sf"/>
</dbReference>
<evidence type="ECO:0000256" key="19">
    <source>
        <dbReference type="ARBA" id="ARBA00047757"/>
    </source>
</evidence>
<comment type="catalytic activity">
    <reaction evidence="25">
        <text>3alpha,7alpha,12alpha-trihydroxy-5beta-cholestan-26-oyl-CoA + H2O = 3alpha,7alpha,12alpha-trihydroxy-5beta-cholestan-26-oyl-4'-phosphopantetheine + adenosine 3',5'-bisphosphate + 2 H(+)</text>
        <dbReference type="Rhea" id="RHEA:50040"/>
        <dbReference type="ChEBI" id="CHEBI:15377"/>
        <dbReference type="ChEBI" id="CHEBI:15378"/>
        <dbReference type="ChEBI" id="CHEBI:58343"/>
        <dbReference type="ChEBI" id="CHEBI:63001"/>
        <dbReference type="ChEBI" id="CHEBI:132021"/>
    </reaction>
    <physiologicalReaction direction="left-to-right" evidence="25">
        <dbReference type="Rhea" id="RHEA:50041"/>
    </physiologicalReaction>
</comment>
<evidence type="ECO:0000256" key="26">
    <source>
        <dbReference type="ARBA" id="ARBA00051856"/>
    </source>
</evidence>
<evidence type="ECO:0000256" key="6">
    <source>
        <dbReference type="ARBA" id="ARBA00022723"/>
    </source>
</evidence>
<reference evidence="32" key="2">
    <citation type="submission" date="2025-08" db="UniProtKB">
        <authorList>
            <consortium name="Ensembl"/>
        </authorList>
    </citation>
    <scope>IDENTIFICATION</scope>
</reference>
<dbReference type="GO" id="GO:0010945">
    <property type="term" value="F:coenzyme A diphosphatase activity"/>
    <property type="evidence" value="ECO:0007669"/>
    <property type="project" value="UniProtKB-EC"/>
</dbReference>
<evidence type="ECO:0000256" key="23">
    <source>
        <dbReference type="ARBA" id="ARBA00049284"/>
    </source>
</evidence>
<keyword evidence="9" id="KW-0694">RNA-binding</keyword>
<evidence type="ECO:0000256" key="27">
    <source>
        <dbReference type="ARBA" id="ARBA00059426"/>
    </source>
</evidence>
<evidence type="ECO:0000256" key="25">
    <source>
        <dbReference type="ARBA" id="ARBA00051749"/>
    </source>
</evidence>
<comment type="catalytic activity">
    <reaction evidence="12">
        <text>CoA + H2O = (R)-4'-phosphopantetheine + adenosine 3',5'-bisphosphate + 2 H(+)</text>
        <dbReference type="Rhea" id="RHEA:64988"/>
        <dbReference type="ChEBI" id="CHEBI:15377"/>
        <dbReference type="ChEBI" id="CHEBI:15378"/>
        <dbReference type="ChEBI" id="CHEBI:57287"/>
        <dbReference type="ChEBI" id="CHEBI:58343"/>
        <dbReference type="ChEBI" id="CHEBI:61723"/>
        <dbReference type="EC" id="3.6.1.77"/>
    </reaction>
    <physiologicalReaction direction="left-to-right" evidence="12">
        <dbReference type="Rhea" id="RHEA:64989"/>
    </physiologicalReaction>
</comment>
<keyword evidence="7" id="KW-0378">Hydrolase</keyword>
<dbReference type="InterPro" id="IPR000086">
    <property type="entry name" value="NUDIX_hydrolase_dom"/>
</dbReference>
<dbReference type="InterPro" id="IPR045121">
    <property type="entry name" value="CoAse"/>
</dbReference>
<evidence type="ECO:0000256" key="8">
    <source>
        <dbReference type="ARBA" id="ARBA00022842"/>
    </source>
</evidence>
<evidence type="ECO:0000256" key="2">
    <source>
        <dbReference type="ARBA" id="ARBA00001946"/>
    </source>
</evidence>
<keyword evidence="11" id="KW-0464">Manganese</keyword>
<accession>A0A8B9YNR0</accession>
<reference evidence="32" key="3">
    <citation type="submission" date="2025-09" db="UniProtKB">
        <authorList>
            <consortium name="Ensembl"/>
        </authorList>
    </citation>
    <scope>IDENTIFICATION</scope>
</reference>
<comment type="catalytic activity">
    <reaction evidence="19">
        <text>dodecanoyl-CoA + H2O = S-dodecanoyl-4'-phosphopantetheine + adenosine 3',5'-bisphosphate + 2 H(+)</text>
        <dbReference type="Rhea" id="RHEA:50024"/>
        <dbReference type="ChEBI" id="CHEBI:15377"/>
        <dbReference type="ChEBI" id="CHEBI:15378"/>
        <dbReference type="ChEBI" id="CHEBI:57375"/>
        <dbReference type="ChEBI" id="CHEBI:58343"/>
        <dbReference type="ChEBI" id="CHEBI:132015"/>
    </reaction>
    <physiologicalReaction direction="left-to-right" evidence="19">
        <dbReference type="Rhea" id="RHEA:50025"/>
    </physiologicalReaction>
</comment>
<comment type="catalytic activity">
    <reaction evidence="16">
        <text>tetradecanoyl-CoA + H2O = tetradecanoyl-4'-phosphopantetheine + adenosine 3',5'-bisphosphate + 2 H(+)</text>
        <dbReference type="Rhea" id="RHEA:50028"/>
        <dbReference type="ChEBI" id="CHEBI:15377"/>
        <dbReference type="ChEBI" id="CHEBI:15378"/>
        <dbReference type="ChEBI" id="CHEBI:57385"/>
        <dbReference type="ChEBI" id="CHEBI:58343"/>
        <dbReference type="ChEBI" id="CHEBI:132017"/>
    </reaction>
    <physiologicalReaction direction="left-to-right" evidence="16">
        <dbReference type="Rhea" id="RHEA:50029"/>
    </physiologicalReaction>
</comment>
<evidence type="ECO:0000256" key="22">
    <source>
        <dbReference type="ARBA" id="ARBA00048961"/>
    </source>
</evidence>
<comment type="subunit">
    <text evidence="5">Monomer.</text>
</comment>
<keyword evidence="8" id="KW-0460">Magnesium</keyword>
<proteinExistence type="inferred from homology"/>
<evidence type="ECO:0000256" key="15">
    <source>
        <dbReference type="ARBA" id="ARBA00047369"/>
    </source>
</evidence>
<sequence>MLEFSQVTSTALSPFSTIVNFRILPLALAFEGKQEEALRDQEGGALSPSSPAPHASPRPTSPAPPRSSASALGPALRPKPGPAPRSGPRLSPRPRPGAALRMLVRQSSLGSVAGKKRTFPGTMSRPGPPQEPARNSLIDDAKARLKKHDCGTEYSHCSSNKCSILLPLLAKDGKLYLLFTLRSEKLRRSPGEVCFPGGKCEPTDADDVATALREAQEEVGLRPHQVEVVCCLMPLPFDKDMWITPVVGFIDSNFEARPNPDEVKNVFLVPLEYFLRPRVYHQSHVTRCGRRVIVHCFEYTDPEDGVTYCIRGLTARCAVFIALVILGEKPSFEVDFNLSDLIPPSEESFLKPQKHALSKL</sequence>
<dbReference type="InterPro" id="IPR000059">
    <property type="entry name" value="NUDIX_hydrolase_NudL_CS"/>
</dbReference>
<reference evidence="32" key="1">
    <citation type="submission" date="2019-05" db="EMBL/GenBank/DDBJ databases">
        <authorList>
            <person name="Zhang S."/>
            <person name="Liu J."/>
        </authorList>
    </citation>
    <scope>NUCLEOTIDE SEQUENCE [LARGE SCALE GENOMIC DNA]</scope>
</reference>
<dbReference type="GO" id="GO:0030145">
    <property type="term" value="F:manganese ion binding"/>
    <property type="evidence" value="ECO:0007669"/>
    <property type="project" value="InterPro"/>
</dbReference>
<comment type="function">
    <text evidence="27">Fatty acyl-coenzyme A (CoA) diphosphatase that hydrolyzes fatty acyl-CoA to yield acyl-4'-phosphopantetheine and adenosine 3',5'-bisphosphate. Cleaves CoA, CoA esters and oxidized CoA with similar efficiencies. Preferentially hydrolyzes medium-chain acyl-CoAs and bile acid-CoAs. Has no activity toward NDP-sugars, CDP-alcohols, (deoxy)nucleoside 5'-triphosphates, nucleoside 5'-di or monophosphates, diadenosine polyphosphates, NAD, NADH, NADP, NADPH or thymidine-5'-monophospho-p-nitrophenyl ester. May be required to eliminate oxidized CoA from peroxisomes, or regulate CoA and acyl-CoA levels in this organelle in response to metabolic demand. Does not play a role in U8 snoRNA decapping activity. Binds U8 snoRNA. Exhibits decapping activity towards dpCoA-capped RNAs in vitro.</text>
</comment>
<dbReference type="Ensembl" id="ENSBGRT00000044794.1">
    <property type="protein sequence ID" value="ENSBGRP00000038635.1"/>
    <property type="gene ID" value="ENSBGRG00000024244.1"/>
</dbReference>
<comment type="catalytic activity">
    <reaction evidence="26">
        <text>acetyl-CoA + H2O = S-acetyl-4'-phosphopantetheine + adenosine 3',5'-bisphosphate + 2 H(+)</text>
        <dbReference type="Rhea" id="RHEA:64992"/>
        <dbReference type="ChEBI" id="CHEBI:15377"/>
        <dbReference type="ChEBI" id="CHEBI:15378"/>
        <dbReference type="ChEBI" id="CHEBI:57288"/>
        <dbReference type="ChEBI" id="CHEBI:58343"/>
        <dbReference type="ChEBI" id="CHEBI:156266"/>
    </reaction>
    <physiologicalReaction direction="left-to-right" evidence="26">
        <dbReference type="Rhea" id="RHEA:64993"/>
    </physiologicalReaction>
</comment>
<dbReference type="EC" id="3.6.1.77" evidence="13"/>
<evidence type="ECO:0000256" key="30">
    <source>
        <dbReference type="SAM" id="MobiDB-lite"/>
    </source>
</evidence>
<evidence type="ECO:0000256" key="5">
    <source>
        <dbReference type="ARBA" id="ARBA00011245"/>
    </source>
</evidence>
<keyword evidence="10" id="KW-0576">Peroxisome</keyword>
<dbReference type="GO" id="GO:0003723">
    <property type="term" value="F:RNA binding"/>
    <property type="evidence" value="ECO:0007669"/>
    <property type="project" value="UniProtKB-KW"/>
</dbReference>
<comment type="similarity">
    <text evidence="4">Belongs to the Nudix hydrolase family. PCD1 subfamily.</text>
</comment>
<evidence type="ECO:0000256" key="28">
    <source>
        <dbReference type="ARBA" id="ARBA00072984"/>
    </source>
</evidence>
<evidence type="ECO:0000256" key="12">
    <source>
        <dbReference type="ARBA" id="ARBA00044908"/>
    </source>
</evidence>
<keyword evidence="33" id="KW-1185">Reference proteome</keyword>
<evidence type="ECO:0000259" key="31">
    <source>
        <dbReference type="PROSITE" id="PS51462"/>
    </source>
</evidence>
<evidence type="ECO:0000256" key="7">
    <source>
        <dbReference type="ARBA" id="ARBA00022801"/>
    </source>
</evidence>
<evidence type="ECO:0000256" key="13">
    <source>
        <dbReference type="ARBA" id="ARBA00044967"/>
    </source>
</evidence>
<dbReference type="AlphaFoldDB" id="A0A8B9YNR0"/>
<evidence type="ECO:0000256" key="16">
    <source>
        <dbReference type="ARBA" id="ARBA00047403"/>
    </source>
</evidence>
<comment type="catalytic activity">
    <reaction evidence="24">
        <text>decanoyl-CoA + H2O = decanoyl-4'-phosphopantetheine + adenosine 3',5'-bisphosphate + 2 H(+)</text>
        <dbReference type="Rhea" id="RHEA:50020"/>
        <dbReference type="ChEBI" id="CHEBI:15377"/>
        <dbReference type="ChEBI" id="CHEBI:15378"/>
        <dbReference type="ChEBI" id="CHEBI:58343"/>
        <dbReference type="ChEBI" id="CHEBI:61430"/>
        <dbReference type="ChEBI" id="CHEBI:132014"/>
    </reaction>
    <physiologicalReaction direction="left-to-right" evidence="24">
        <dbReference type="Rhea" id="RHEA:50021"/>
    </physiologicalReaction>
</comment>
<feature type="region of interest" description="Disordered" evidence="30">
    <location>
        <begin position="34"/>
        <end position="135"/>
    </location>
</feature>
<dbReference type="GO" id="GO:0009132">
    <property type="term" value="P:nucleoside diphosphate metabolic process"/>
    <property type="evidence" value="ECO:0007669"/>
    <property type="project" value="InterPro"/>
</dbReference>
<dbReference type="PROSITE" id="PS51462">
    <property type="entry name" value="NUDIX"/>
    <property type="match status" value="1"/>
</dbReference>
<evidence type="ECO:0000256" key="1">
    <source>
        <dbReference type="ARBA" id="ARBA00001936"/>
    </source>
</evidence>
<evidence type="ECO:0000256" key="21">
    <source>
        <dbReference type="ARBA" id="ARBA00048667"/>
    </source>
</evidence>
<comment type="catalytic activity">
    <reaction evidence="23">
        <text>butanoyl-CoA + H2O = S-butanoyl-4'-phosphopantetheine + adenosine 3',5'-bisphosphate + 2 H(+)</text>
        <dbReference type="Rhea" id="RHEA:49976"/>
        <dbReference type="ChEBI" id="CHEBI:15377"/>
        <dbReference type="ChEBI" id="CHEBI:15378"/>
        <dbReference type="ChEBI" id="CHEBI:57371"/>
        <dbReference type="ChEBI" id="CHEBI:58343"/>
        <dbReference type="ChEBI" id="CHEBI:132011"/>
    </reaction>
    <physiologicalReaction direction="left-to-right" evidence="23">
        <dbReference type="Rhea" id="RHEA:49977"/>
    </physiologicalReaction>
</comment>
<evidence type="ECO:0000256" key="20">
    <source>
        <dbReference type="ARBA" id="ARBA00048624"/>
    </source>
</evidence>
<name>A0A8B9YNR0_BOSMU</name>
<evidence type="ECO:0000313" key="33">
    <source>
        <dbReference type="Proteomes" id="UP000694520"/>
    </source>
</evidence>
<dbReference type="GO" id="GO:0015938">
    <property type="term" value="P:coenzyme A catabolic process"/>
    <property type="evidence" value="ECO:0007669"/>
    <property type="project" value="TreeGrafter"/>
</dbReference>
<dbReference type="PROSITE" id="PS01293">
    <property type="entry name" value="NUDIX_COA"/>
    <property type="match status" value="1"/>
</dbReference>
<comment type="catalytic activity">
    <reaction evidence="20">
        <text>succinyl-CoA + H2O = succinyl-4'-phosphopantetheine + adenosine 3',5'-bisphosphate + 2 H(+)</text>
        <dbReference type="Rhea" id="RHEA:67472"/>
        <dbReference type="ChEBI" id="CHEBI:15377"/>
        <dbReference type="ChEBI" id="CHEBI:15378"/>
        <dbReference type="ChEBI" id="CHEBI:57292"/>
        <dbReference type="ChEBI" id="CHEBI:58343"/>
        <dbReference type="ChEBI" id="CHEBI:172364"/>
    </reaction>
    <physiologicalReaction direction="left-to-right" evidence="20">
        <dbReference type="Rhea" id="RHEA:67473"/>
    </physiologicalReaction>
</comment>
<evidence type="ECO:0000256" key="11">
    <source>
        <dbReference type="ARBA" id="ARBA00023211"/>
    </source>
</evidence>
<evidence type="ECO:0000256" key="4">
    <source>
        <dbReference type="ARBA" id="ARBA00006506"/>
    </source>
</evidence>
<organism evidence="32 33">
    <name type="scientific">Bos mutus grunniens</name>
    <name type="common">Wild yak</name>
    <name type="synonym">Bos grunniens</name>
    <dbReference type="NCBI Taxonomy" id="30521"/>
    <lineage>
        <taxon>Eukaryota</taxon>
        <taxon>Metazoa</taxon>
        <taxon>Chordata</taxon>
        <taxon>Craniata</taxon>
        <taxon>Vertebrata</taxon>
        <taxon>Euteleostomi</taxon>
        <taxon>Mammalia</taxon>
        <taxon>Eutheria</taxon>
        <taxon>Laurasiatheria</taxon>
        <taxon>Artiodactyla</taxon>
        <taxon>Ruminantia</taxon>
        <taxon>Pecora</taxon>
        <taxon>Bovidae</taxon>
        <taxon>Bovinae</taxon>
        <taxon>Bos</taxon>
    </lineage>
</organism>
<evidence type="ECO:0000256" key="10">
    <source>
        <dbReference type="ARBA" id="ARBA00023140"/>
    </source>
</evidence>
<dbReference type="SUPFAM" id="SSF55811">
    <property type="entry name" value="Nudix"/>
    <property type="match status" value="1"/>
</dbReference>
<evidence type="ECO:0000256" key="29">
    <source>
        <dbReference type="ARBA" id="ARBA00079598"/>
    </source>
</evidence>
<evidence type="ECO:0000256" key="17">
    <source>
        <dbReference type="ARBA" id="ARBA00047466"/>
    </source>
</evidence>
<dbReference type="PANTHER" id="PTHR12992:SF24">
    <property type="entry name" value="PEROXISOMAL COENZYME A DIPHOSPHATASE NUDT7"/>
    <property type="match status" value="1"/>
</dbReference>
<comment type="catalytic activity">
    <reaction evidence="14">
        <text>octanoyl-CoA + H2O = S-octanoyl-4'-phosphopantetheine + adenosine 3',5'-bisphosphate + 2 H(+)</text>
        <dbReference type="Rhea" id="RHEA:50016"/>
        <dbReference type="ChEBI" id="CHEBI:15377"/>
        <dbReference type="ChEBI" id="CHEBI:15378"/>
        <dbReference type="ChEBI" id="CHEBI:57386"/>
        <dbReference type="ChEBI" id="CHEBI:58343"/>
        <dbReference type="ChEBI" id="CHEBI:132013"/>
    </reaction>
    <physiologicalReaction direction="left-to-right" evidence="14">
        <dbReference type="Rhea" id="RHEA:50017"/>
    </physiologicalReaction>
</comment>
<dbReference type="Gene3D" id="3.90.79.10">
    <property type="entry name" value="Nucleoside Triphosphate Pyrophosphohydrolase"/>
    <property type="match status" value="1"/>
</dbReference>
<feature type="compositionally biased region" description="Pro residues" evidence="30">
    <location>
        <begin position="50"/>
        <end position="65"/>
    </location>
</feature>
<keyword evidence="6" id="KW-0479">Metal-binding</keyword>
<dbReference type="GO" id="GO:0005782">
    <property type="term" value="C:peroxisomal matrix"/>
    <property type="evidence" value="ECO:0007669"/>
    <property type="project" value="UniProtKB-ARBA"/>
</dbReference>
<dbReference type="PANTHER" id="PTHR12992">
    <property type="entry name" value="NUDIX HYDROLASE"/>
    <property type="match status" value="1"/>
</dbReference>
<evidence type="ECO:0000256" key="9">
    <source>
        <dbReference type="ARBA" id="ARBA00022884"/>
    </source>
</evidence>
<comment type="cofactor">
    <cofactor evidence="1">
        <name>Mn(2+)</name>
        <dbReference type="ChEBI" id="CHEBI:29035"/>
    </cofactor>
</comment>
<comment type="catalytic activity">
    <reaction evidence="15">
        <text>malonyl-CoA + H2O = malonyl-4'-phosphopantetheine + adenosine 3',5'-bisphosphate + 2 H(+)</text>
        <dbReference type="Rhea" id="RHEA:67468"/>
        <dbReference type="ChEBI" id="CHEBI:15377"/>
        <dbReference type="ChEBI" id="CHEBI:15378"/>
        <dbReference type="ChEBI" id="CHEBI:57384"/>
        <dbReference type="ChEBI" id="CHEBI:58343"/>
        <dbReference type="ChEBI" id="CHEBI:172363"/>
    </reaction>
    <physiologicalReaction direction="left-to-right" evidence="15">
        <dbReference type="Rhea" id="RHEA:67469"/>
    </physiologicalReaction>
</comment>
<dbReference type="Pfam" id="PF00293">
    <property type="entry name" value="NUDIX"/>
    <property type="match status" value="1"/>
</dbReference>
<evidence type="ECO:0000256" key="24">
    <source>
        <dbReference type="ARBA" id="ARBA00050371"/>
    </source>
</evidence>
<feature type="compositionally biased region" description="Pro residues" evidence="30">
    <location>
        <begin position="77"/>
        <end position="95"/>
    </location>
</feature>
<evidence type="ECO:0000313" key="32">
    <source>
        <dbReference type="Ensembl" id="ENSBGRP00000038635.1"/>
    </source>
</evidence>
<dbReference type="GO" id="GO:0000287">
    <property type="term" value="F:magnesium ion binding"/>
    <property type="evidence" value="ECO:0007669"/>
    <property type="project" value="InterPro"/>
</dbReference>
<comment type="subcellular location">
    <subcellularLocation>
        <location evidence="3">Peroxisome</location>
    </subcellularLocation>
</comment>
<protein>
    <recommendedName>
        <fullName evidence="28">Peroxisomal coenzyme A diphosphatase NUDT7</fullName>
        <ecNumber evidence="13">3.6.1.77</ecNumber>
    </recommendedName>
    <alternativeName>
        <fullName evidence="29">Nucleoside diphosphate-linked moiety X motif 7</fullName>
    </alternativeName>
</protein>
<dbReference type="FunFam" id="3.90.79.10:FF:000049">
    <property type="entry name" value="Peroxisomal coenzyme A diphosphatase NUDT7"/>
    <property type="match status" value="1"/>
</dbReference>
<dbReference type="CDD" id="cd03426">
    <property type="entry name" value="NUDIX_CoAse_Nudt7"/>
    <property type="match status" value="1"/>
</dbReference>
<comment type="catalytic activity">
    <reaction evidence="17">
        <text>hexanoyl-CoA + H2O = hexanoyl-4'-phosphopantetheine + adenosine 3',5'-bisphosphate + 2 H(+)</text>
        <dbReference type="Rhea" id="RHEA:49980"/>
        <dbReference type="ChEBI" id="CHEBI:15377"/>
        <dbReference type="ChEBI" id="CHEBI:15378"/>
        <dbReference type="ChEBI" id="CHEBI:58343"/>
        <dbReference type="ChEBI" id="CHEBI:62620"/>
        <dbReference type="ChEBI" id="CHEBI:132012"/>
    </reaction>
    <physiologicalReaction direction="left-to-right" evidence="17">
        <dbReference type="Rhea" id="RHEA:49981"/>
    </physiologicalReaction>
</comment>
<evidence type="ECO:0000256" key="14">
    <source>
        <dbReference type="ARBA" id="ARBA00047289"/>
    </source>
</evidence>
<comment type="catalytic activity">
    <reaction evidence="22">
        <text>choloyl-CoA + H2O = S-choloyl-4'-phosphopantetheine + adenosine 3',5'-bisphosphate + 2 H(+)</text>
        <dbReference type="Rhea" id="RHEA:50036"/>
        <dbReference type="ChEBI" id="CHEBI:15377"/>
        <dbReference type="ChEBI" id="CHEBI:15378"/>
        <dbReference type="ChEBI" id="CHEBI:57373"/>
        <dbReference type="ChEBI" id="CHEBI:58343"/>
        <dbReference type="ChEBI" id="CHEBI:132020"/>
    </reaction>
    <physiologicalReaction direction="left-to-right" evidence="22">
        <dbReference type="Rhea" id="RHEA:50037"/>
    </physiologicalReaction>
</comment>
<dbReference type="Proteomes" id="UP000694520">
    <property type="component" value="Chromosome 20"/>
</dbReference>
<comment type="catalytic activity">
    <reaction evidence="18">
        <text>propanoyl-CoA + H2O = propanoyl-4'-phosphopantetheine + adenosine 3',5'-bisphosphate + 2 H(+)</text>
        <dbReference type="Rhea" id="RHEA:67464"/>
        <dbReference type="ChEBI" id="CHEBI:15377"/>
        <dbReference type="ChEBI" id="CHEBI:15378"/>
        <dbReference type="ChEBI" id="CHEBI:57392"/>
        <dbReference type="ChEBI" id="CHEBI:58343"/>
        <dbReference type="ChEBI" id="CHEBI:172362"/>
    </reaction>
    <physiologicalReaction direction="left-to-right" evidence="18">
        <dbReference type="Rhea" id="RHEA:67465"/>
    </physiologicalReaction>
</comment>